<gene>
    <name evidence="3" type="ORF">MW290_06825</name>
</gene>
<organism evidence="3 4">
    <name type="scientific">Aquincola tertiaricarbonis</name>
    <dbReference type="NCBI Taxonomy" id="391953"/>
    <lineage>
        <taxon>Bacteria</taxon>
        <taxon>Pseudomonadati</taxon>
        <taxon>Pseudomonadota</taxon>
        <taxon>Betaproteobacteria</taxon>
        <taxon>Burkholderiales</taxon>
        <taxon>Sphaerotilaceae</taxon>
        <taxon>Aquincola</taxon>
    </lineage>
</organism>
<dbReference type="InterPro" id="IPR002881">
    <property type="entry name" value="DUF58"/>
</dbReference>
<feature type="domain" description="DUF58" evidence="2">
    <location>
        <begin position="64"/>
        <end position="247"/>
    </location>
</feature>
<dbReference type="EMBL" id="CP097635">
    <property type="protein sequence ID" value="URI08277.1"/>
    <property type="molecule type" value="Genomic_DNA"/>
</dbReference>
<dbReference type="Proteomes" id="UP001056201">
    <property type="component" value="Chromosome 1"/>
</dbReference>
<evidence type="ECO:0000259" key="2">
    <source>
        <dbReference type="Pfam" id="PF01882"/>
    </source>
</evidence>
<proteinExistence type="predicted"/>
<dbReference type="InterPro" id="IPR036465">
    <property type="entry name" value="vWFA_dom_sf"/>
</dbReference>
<feature type="region of interest" description="Disordered" evidence="1">
    <location>
        <begin position="1"/>
        <end position="25"/>
    </location>
</feature>
<dbReference type="SUPFAM" id="SSF53300">
    <property type="entry name" value="vWA-like"/>
    <property type="match status" value="1"/>
</dbReference>
<keyword evidence="4" id="KW-1185">Reference proteome</keyword>
<sequence length="278" mass="30880">MQEIQYRVGGPVQGHFPGHHRSSRGDSGFEFRGHASLLDAPDPRRLDLHASLRDPFGGWRVRIHAQRMSVPVTMVVDLSASMGFEGARRKLDVVADFTDSLAWSAWRTGDSFGFVGCGAQVEPALLQAQTRQRGAGGLLAQALRGWQPTGRSAEGLLQVPQHLSRQRSLVFLVSDFHLPLPLIERVLDGLSAHEVVPVVLWDPLEFGPSARRGLLTVVDPESGRQRLVWWRAALRARWQAARTAHRAALMQALQTRRLQPLIIEGGFDADAVTRHFYS</sequence>
<reference evidence="3" key="1">
    <citation type="submission" date="2022-05" db="EMBL/GenBank/DDBJ databases">
        <title>An RpoN-dependent PEP-CTERM gene is involved in floc formation of an Aquincola tertiaricarbonis strain.</title>
        <authorList>
            <person name="Qiu D."/>
            <person name="Xia M."/>
        </authorList>
    </citation>
    <scope>NUCLEOTIDE SEQUENCE</scope>
    <source>
        <strain evidence="3">RN12</strain>
    </source>
</reference>
<dbReference type="RefSeq" id="WP_250196499.1">
    <property type="nucleotide sequence ID" value="NZ_CP097635.1"/>
</dbReference>
<dbReference type="PANTHER" id="PTHR33608:SF12">
    <property type="entry name" value="DUF58 DOMAIN-CONTAINING PROTEIN"/>
    <property type="match status" value="1"/>
</dbReference>
<dbReference type="PANTHER" id="PTHR33608">
    <property type="entry name" value="BLL2464 PROTEIN"/>
    <property type="match status" value="1"/>
</dbReference>
<evidence type="ECO:0000256" key="1">
    <source>
        <dbReference type="SAM" id="MobiDB-lite"/>
    </source>
</evidence>
<protein>
    <submittedName>
        <fullName evidence="3">MxaS protein</fullName>
    </submittedName>
</protein>
<evidence type="ECO:0000313" key="3">
    <source>
        <dbReference type="EMBL" id="URI08277.1"/>
    </source>
</evidence>
<dbReference type="Pfam" id="PF01882">
    <property type="entry name" value="DUF58"/>
    <property type="match status" value="1"/>
</dbReference>
<evidence type="ECO:0000313" key="4">
    <source>
        <dbReference type="Proteomes" id="UP001056201"/>
    </source>
</evidence>
<name>A0ABY4S8Q9_AQUTE</name>
<accession>A0ABY4S8Q9</accession>